<gene>
    <name evidence="5" type="ORF">DL07_03725</name>
</gene>
<dbReference type="InterPro" id="IPR036390">
    <property type="entry name" value="WH_DNA-bd_sf"/>
</dbReference>
<feature type="domain" description="HTH marR-type" evidence="4">
    <location>
        <begin position="1"/>
        <end position="135"/>
    </location>
</feature>
<dbReference type="AlphaFoldDB" id="A0A074J1T5"/>
<dbReference type="GO" id="GO:0003677">
    <property type="term" value="F:DNA binding"/>
    <property type="evidence" value="ECO:0007669"/>
    <property type="project" value="UniProtKB-KW"/>
</dbReference>
<organism evidence="5 6">
    <name type="scientific">Streptococcus salivarius</name>
    <dbReference type="NCBI Taxonomy" id="1304"/>
    <lineage>
        <taxon>Bacteria</taxon>
        <taxon>Bacillati</taxon>
        <taxon>Bacillota</taxon>
        <taxon>Bacilli</taxon>
        <taxon>Lactobacillales</taxon>
        <taxon>Streptococcaceae</taxon>
        <taxon>Streptococcus</taxon>
    </lineage>
</organism>
<keyword evidence="3" id="KW-0804">Transcription</keyword>
<dbReference type="SMART" id="SM00347">
    <property type="entry name" value="HTH_MARR"/>
    <property type="match status" value="1"/>
</dbReference>
<dbReference type="GO" id="GO:0003700">
    <property type="term" value="F:DNA-binding transcription factor activity"/>
    <property type="evidence" value="ECO:0007669"/>
    <property type="project" value="InterPro"/>
</dbReference>
<evidence type="ECO:0000259" key="4">
    <source>
        <dbReference type="PROSITE" id="PS50995"/>
    </source>
</evidence>
<dbReference type="InterPro" id="IPR036388">
    <property type="entry name" value="WH-like_DNA-bd_sf"/>
</dbReference>
<evidence type="ECO:0000313" key="5">
    <source>
        <dbReference type="EMBL" id="KEO44987.1"/>
    </source>
</evidence>
<name>A0A074J1T5_STRSL</name>
<keyword evidence="1" id="KW-0805">Transcription regulation</keyword>
<evidence type="ECO:0000256" key="1">
    <source>
        <dbReference type="ARBA" id="ARBA00023015"/>
    </source>
</evidence>
<dbReference type="SUPFAM" id="SSF46785">
    <property type="entry name" value="Winged helix' DNA-binding domain"/>
    <property type="match status" value="1"/>
</dbReference>
<dbReference type="PROSITE" id="PS50995">
    <property type="entry name" value="HTH_MARR_2"/>
    <property type="match status" value="1"/>
</dbReference>
<dbReference type="PRINTS" id="PR00598">
    <property type="entry name" value="HTHMARR"/>
</dbReference>
<reference evidence="5 6" key="1">
    <citation type="submission" date="2014-04" db="EMBL/GenBank/DDBJ databases">
        <title>Variable characteristics of bacteriocin-producing Streptococcus salivarius strains isolated from Malaysian subjects.</title>
        <authorList>
            <person name="Philip K."/>
            <person name="Barbour A."/>
        </authorList>
    </citation>
    <scope>NUCLEOTIDE SEQUENCE [LARGE SCALE GENOMIC DNA]</scope>
    <source>
        <strain evidence="5 6">NU10</strain>
    </source>
</reference>
<dbReference type="InterPro" id="IPR000835">
    <property type="entry name" value="HTH_MarR-typ"/>
</dbReference>
<evidence type="ECO:0000313" key="6">
    <source>
        <dbReference type="Proteomes" id="UP000027855"/>
    </source>
</evidence>
<sequence>MDHFGRLLKQANNNMMRHFDQFARQYDLTGNQMAVIDFITNYADQEVFQRDIEHEFEIQRSTTTVLLQRMEKKGLIERHTSSKDARQKAVVLTDKALSIASACQSYLRKEEEEFAQQFSAKEREVFLKILQHYRNI</sequence>
<dbReference type="EMBL" id="JJMT01000015">
    <property type="protein sequence ID" value="KEO44987.1"/>
    <property type="molecule type" value="Genomic_DNA"/>
</dbReference>
<protein>
    <submittedName>
        <fullName evidence="5">MarR family transcriptional regulator</fullName>
    </submittedName>
</protein>
<dbReference type="PANTHER" id="PTHR42756">
    <property type="entry name" value="TRANSCRIPTIONAL REGULATOR, MARR"/>
    <property type="match status" value="1"/>
</dbReference>
<comment type="caution">
    <text evidence="5">The sequence shown here is derived from an EMBL/GenBank/DDBJ whole genome shotgun (WGS) entry which is preliminary data.</text>
</comment>
<dbReference type="Gene3D" id="1.10.10.10">
    <property type="entry name" value="Winged helix-like DNA-binding domain superfamily/Winged helix DNA-binding domain"/>
    <property type="match status" value="1"/>
</dbReference>
<dbReference type="RefSeq" id="WP_037602327.1">
    <property type="nucleotide sequence ID" value="NZ_JJMS01000001.1"/>
</dbReference>
<proteinExistence type="predicted"/>
<evidence type="ECO:0000256" key="3">
    <source>
        <dbReference type="ARBA" id="ARBA00023163"/>
    </source>
</evidence>
<evidence type="ECO:0000256" key="2">
    <source>
        <dbReference type="ARBA" id="ARBA00023125"/>
    </source>
</evidence>
<accession>A0A074J1T5</accession>
<dbReference type="Proteomes" id="UP000027855">
    <property type="component" value="Unassembled WGS sequence"/>
</dbReference>
<dbReference type="Pfam" id="PF12802">
    <property type="entry name" value="MarR_2"/>
    <property type="match status" value="1"/>
</dbReference>
<keyword evidence="2" id="KW-0238">DNA-binding</keyword>
<dbReference type="PANTHER" id="PTHR42756:SF1">
    <property type="entry name" value="TRANSCRIPTIONAL REPRESSOR OF EMRAB OPERON"/>
    <property type="match status" value="1"/>
</dbReference>